<proteinExistence type="predicted"/>
<evidence type="ECO:0000313" key="1">
    <source>
        <dbReference type="Proteomes" id="UP000095287"/>
    </source>
</evidence>
<protein>
    <submittedName>
        <fullName evidence="2">TIR domain-containing protein</fullName>
    </submittedName>
</protein>
<reference evidence="2" key="1">
    <citation type="submission" date="2016-11" db="UniProtKB">
        <authorList>
            <consortium name="WormBaseParasite"/>
        </authorList>
    </citation>
    <scope>IDENTIFICATION</scope>
</reference>
<dbReference type="Proteomes" id="UP000095287">
    <property type="component" value="Unplaced"/>
</dbReference>
<accession>A0A1I7ZTM3</accession>
<dbReference type="AlphaFoldDB" id="A0A1I7ZTM3"/>
<dbReference type="WBParaSite" id="L893_g29495.t1">
    <property type="protein sequence ID" value="L893_g29495.t1"/>
    <property type="gene ID" value="L893_g29495"/>
</dbReference>
<sequence>MFKDARPESVSRDLIQRFPHAGLTFAFRCSSINEAWVDFACSLKRTIKIIIAEKLEDEAVGLLQRFVDARKLSTITVHEEACEDGIIAVLKSFLCQDQFREVEVGRSSEGPWESGVVGELLQFWSQSSEKLRGKRLALLGQCEGGVKQLEEFLLPSLSPLPFVLQMVKTSIERLWSFMLKTLITFTSSELRGILKICSKEECDAISKEYRHEQMRFHKPSCIYKFEEGERNERRRLYIFFECATKKERRTERPKLPANHKGLDDLGLMRDTSSLQVLFA</sequence>
<evidence type="ECO:0000313" key="2">
    <source>
        <dbReference type="WBParaSite" id="L893_g29495.t1"/>
    </source>
</evidence>
<organism evidence="1 2">
    <name type="scientific">Steinernema glaseri</name>
    <dbReference type="NCBI Taxonomy" id="37863"/>
    <lineage>
        <taxon>Eukaryota</taxon>
        <taxon>Metazoa</taxon>
        <taxon>Ecdysozoa</taxon>
        <taxon>Nematoda</taxon>
        <taxon>Chromadorea</taxon>
        <taxon>Rhabditida</taxon>
        <taxon>Tylenchina</taxon>
        <taxon>Panagrolaimomorpha</taxon>
        <taxon>Strongyloidoidea</taxon>
        <taxon>Steinernematidae</taxon>
        <taxon>Steinernema</taxon>
    </lineage>
</organism>
<keyword evidence="1" id="KW-1185">Reference proteome</keyword>
<name>A0A1I7ZTM3_9BILA</name>